<dbReference type="AlphaFoldDB" id="A0A7S3V0Z9"/>
<dbReference type="SMART" id="SM00320">
    <property type="entry name" value="WD40"/>
    <property type="match status" value="3"/>
</dbReference>
<evidence type="ECO:0000256" key="3">
    <source>
        <dbReference type="ARBA" id="ARBA00025740"/>
    </source>
</evidence>
<dbReference type="PANTHER" id="PTHR11227">
    <property type="entry name" value="WD-REPEAT PROTEIN INTERACTING WITH PHOSPHOINOSIDES WIPI -RELATED"/>
    <property type="match status" value="1"/>
</dbReference>
<dbReference type="Pfam" id="PF21032">
    <property type="entry name" value="PROPPIN"/>
    <property type="match status" value="1"/>
</dbReference>
<proteinExistence type="inferred from homology"/>
<sequence length="407" mass="45383">MNLQDSPCNDLLYLCFNQDNACFAGGTNTGFFAYNCEPFTETTRKNFSSGGIGIIEMCYRTNILALVGGGKVPRYPRNKVMMWDDVNNRCIGELSFPSDVRAVKLRRDMVVVVLDRDIYIYNFQDLKLLENRRTIVNTKGLCALCPHTNHRVMAFPGKERGLINVELFDIQRQVIIPAHESELMALALNYDGTMVASASERGTLIRVFSTASGNMLHELRRGAERAIIHSICINPSSTYLACSSDKGTIHVFSLMDEDRNDVKDSLQRNSNPLASSSSETDTQRLERTELSSSRSGNVTNKPISSGVSVSTGQGSFLSEGQQQSLSSTFGVFFKSVLPKYFASRWSIAQFRVPETRMICAFGSQKNSLIIIGADGSFYKVLFDPQKSTECEKVKYFKFLSAEEADVH</sequence>
<evidence type="ECO:0008006" key="6">
    <source>
        <dbReference type="Google" id="ProtNLM"/>
    </source>
</evidence>
<dbReference type="EMBL" id="HBIN01019586">
    <property type="protein sequence ID" value="CAE0444895.1"/>
    <property type="molecule type" value="Transcribed_RNA"/>
</dbReference>
<organism evidence="5">
    <name type="scientific">Aplanochytrium stocchinoi</name>
    <dbReference type="NCBI Taxonomy" id="215587"/>
    <lineage>
        <taxon>Eukaryota</taxon>
        <taxon>Sar</taxon>
        <taxon>Stramenopiles</taxon>
        <taxon>Bigyra</taxon>
        <taxon>Labyrinthulomycetes</taxon>
        <taxon>Thraustochytrida</taxon>
        <taxon>Thraustochytriidae</taxon>
        <taxon>Aplanochytrium</taxon>
    </lineage>
</organism>
<protein>
    <recommendedName>
        <fullName evidence="6">WD repeat domain phosphoinositide-interacting protein 3</fullName>
    </recommendedName>
</protein>
<accession>A0A7S3V0Z9</accession>
<gene>
    <name evidence="5" type="ORF">ASTO00021_LOCUS14934</name>
</gene>
<evidence type="ECO:0000256" key="4">
    <source>
        <dbReference type="SAM" id="MobiDB-lite"/>
    </source>
</evidence>
<evidence type="ECO:0000313" key="5">
    <source>
        <dbReference type="EMBL" id="CAE0444895.1"/>
    </source>
</evidence>
<dbReference type="InterPro" id="IPR001680">
    <property type="entry name" value="WD40_rpt"/>
</dbReference>
<keyword evidence="1" id="KW-0853">WD repeat</keyword>
<evidence type="ECO:0000256" key="1">
    <source>
        <dbReference type="ARBA" id="ARBA00022574"/>
    </source>
</evidence>
<evidence type="ECO:0000256" key="2">
    <source>
        <dbReference type="ARBA" id="ARBA00022737"/>
    </source>
</evidence>
<dbReference type="InterPro" id="IPR036322">
    <property type="entry name" value="WD40_repeat_dom_sf"/>
</dbReference>
<comment type="similarity">
    <text evidence="3">Belongs to the WD repeat PROPPIN family.</text>
</comment>
<feature type="compositionally biased region" description="Polar residues" evidence="4">
    <location>
        <begin position="267"/>
        <end position="280"/>
    </location>
</feature>
<dbReference type="Gene3D" id="2.130.10.10">
    <property type="entry name" value="YVTN repeat-like/Quinoprotein amine dehydrogenase"/>
    <property type="match status" value="1"/>
</dbReference>
<dbReference type="GO" id="GO:0005737">
    <property type="term" value="C:cytoplasm"/>
    <property type="evidence" value="ECO:0007669"/>
    <property type="project" value="UniProtKB-ARBA"/>
</dbReference>
<name>A0A7S3V0Z9_9STRA</name>
<dbReference type="InterPro" id="IPR015943">
    <property type="entry name" value="WD40/YVTN_repeat-like_dom_sf"/>
</dbReference>
<feature type="region of interest" description="Disordered" evidence="4">
    <location>
        <begin position="263"/>
        <end position="306"/>
    </location>
</feature>
<dbReference type="InterPro" id="IPR048720">
    <property type="entry name" value="PROPPIN"/>
</dbReference>
<keyword evidence="2" id="KW-0677">Repeat</keyword>
<dbReference type="SUPFAM" id="SSF50978">
    <property type="entry name" value="WD40 repeat-like"/>
    <property type="match status" value="1"/>
</dbReference>
<reference evidence="5" key="1">
    <citation type="submission" date="2021-01" db="EMBL/GenBank/DDBJ databases">
        <authorList>
            <person name="Corre E."/>
            <person name="Pelletier E."/>
            <person name="Niang G."/>
            <person name="Scheremetjew M."/>
            <person name="Finn R."/>
            <person name="Kale V."/>
            <person name="Holt S."/>
            <person name="Cochrane G."/>
            <person name="Meng A."/>
            <person name="Brown T."/>
            <person name="Cohen L."/>
        </authorList>
    </citation>
    <scope>NUCLEOTIDE SEQUENCE</scope>
    <source>
        <strain evidence="5">GSBS06</strain>
    </source>
</reference>